<proteinExistence type="predicted"/>
<gene>
    <name evidence="1" type="ORF">F5144DRAFT_641063</name>
</gene>
<reference evidence="1 2" key="1">
    <citation type="journal article" date="2021" name="Nat. Commun.">
        <title>Genetic determinants of endophytism in the Arabidopsis root mycobiome.</title>
        <authorList>
            <person name="Mesny F."/>
            <person name="Miyauchi S."/>
            <person name="Thiergart T."/>
            <person name="Pickel B."/>
            <person name="Atanasova L."/>
            <person name="Karlsson M."/>
            <person name="Huettel B."/>
            <person name="Barry K.W."/>
            <person name="Haridas S."/>
            <person name="Chen C."/>
            <person name="Bauer D."/>
            <person name="Andreopoulos W."/>
            <person name="Pangilinan J."/>
            <person name="LaButti K."/>
            <person name="Riley R."/>
            <person name="Lipzen A."/>
            <person name="Clum A."/>
            <person name="Drula E."/>
            <person name="Henrissat B."/>
            <person name="Kohler A."/>
            <person name="Grigoriev I.V."/>
            <person name="Martin F.M."/>
            <person name="Hacquard S."/>
        </authorList>
    </citation>
    <scope>NUCLEOTIDE SEQUENCE [LARGE SCALE GENOMIC DNA]</scope>
    <source>
        <strain evidence="1 2">MPI-SDFR-AT-0079</strain>
    </source>
</reference>
<protein>
    <submittedName>
        <fullName evidence="1">P-loop containing nucleoside triphosphate hydrolase protein</fullName>
    </submittedName>
</protein>
<accession>A0ACB7PGR5</accession>
<keyword evidence="1" id="KW-0378">Hydrolase</keyword>
<evidence type="ECO:0000313" key="2">
    <source>
        <dbReference type="Proteomes" id="UP000724584"/>
    </source>
</evidence>
<keyword evidence="2" id="KW-1185">Reference proteome</keyword>
<dbReference type="EMBL" id="JAGIZQ010000002">
    <property type="protein sequence ID" value="KAH6640798.1"/>
    <property type="molecule type" value="Genomic_DNA"/>
</dbReference>
<organism evidence="1 2">
    <name type="scientific">Chaetomium tenue</name>
    <dbReference type="NCBI Taxonomy" id="1854479"/>
    <lineage>
        <taxon>Eukaryota</taxon>
        <taxon>Fungi</taxon>
        <taxon>Dikarya</taxon>
        <taxon>Ascomycota</taxon>
        <taxon>Pezizomycotina</taxon>
        <taxon>Sordariomycetes</taxon>
        <taxon>Sordariomycetidae</taxon>
        <taxon>Sordariales</taxon>
        <taxon>Chaetomiaceae</taxon>
        <taxon>Chaetomium</taxon>
    </lineage>
</organism>
<evidence type="ECO:0000313" key="1">
    <source>
        <dbReference type="EMBL" id="KAH6640798.1"/>
    </source>
</evidence>
<comment type="caution">
    <text evidence="1">The sequence shown here is derived from an EMBL/GenBank/DDBJ whole genome shotgun (WGS) entry which is preliminary data.</text>
</comment>
<sequence length="703" mass="79685">MATLNGAQSSTAAEEPVAPIAMDQPDGGKLEVKYLYRKLKDGESKITESIEDAKEEHVDEDDFVSYPLVSIQNFDSKNKATGKKLRINSHHICDAIEETVKFYPAHKSGFKPPLEVDEPFEVLVHHFQQLESYKNSMVQDSEPARHLDMFIRYLGAEPALKRSVELISHKLITFDLLWAAFKPGSYVLTKEYGQPRLYWLQSTSKRSSYFDGDSLRLECLHTDNDGTTTGSKLEHLSISEDEFPKGGHTEITSLSAFPIDQLEDRGLDIKDMLSERGKWFYDLMESGPAFRQYEGLCLHYHEEKKEDDKWVPSSIAGRVMIDTKAFLEENPREGRRVKPWPGPKDTSDKTTARPEDTKMLCSPYVHGFCLGTRTWCRFFLDKKMIVGITWEPNMWKDLIFPDLQKKLVRSMVMRHSFPTEAKLRDEDALKGKGLVIMSHGPPGTGKTLTAVAVAEEAKKPVIFYPAGELGSTPGSVQSGIKNIIRYATRWKAILLLDEADIFLESRQSGGQANLERNALVAVFLRQLEYSQGIIFLTSNRAQMFDAAIKSRIHLTLFYGFPTIETRRQLWDQILGKIPDENRDFEKARVLRLFSKHTLNGREISNLVNSAQTLARSTNAKPTGDGAGAPNWKLTQAHLQDVIKIWEASNPPRTKEMAKTTLRLVMDLTVPALTLFVLLGLAVIVSFHGYEVVVKRRDILILYR</sequence>
<name>A0ACB7PGR5_9PEZI</name>
<dbReference type="Proteomes" id="UP000724584">
    <property type="component" value="Unassembled WGS sequence"/>
</dbReference>